<accession>A0A7L5AK36</accession>
<dbReference type="KEGG" id="mant:BHD05_04620"/>
<proteinExistence type="inferred from homology"/>
<protein>
    <submittedName>
        <fullName evidence="4">Formimidoylglutamase</fullName>
    </submittedName>
</protein>
<dbReference type="GO" id="GO:0033389">
    <property type="term" value="P:putrescine biosynthetic process from arginine, via agmatine"/>
    <property type="evidence" value="ECO:0007669"/>
    <property type="project" value="TreeGrafter"/>
</dbReference>
<gene>
    <name evidence="4" type="ORF">BHD05_04620</name>
</gene>
<dbReference type="Gene3D" id="3.40.800.10">
    <property type="entry name" value="Ureohydrolase domain"/>
    <property type="match status" value="1"/>
</dbReference>
<sequence length="295" mass="30272">MMAELSNDPLWPRAGDWPAGRVGEYTDLAILGIPTFRTSLSPSGAGATPTAVRAALRYYSEWAGGSRWPSIADWGDVPDPDGDGEAVAAAAARLAAQHSSLLIVLGGDNAATVPAALGAWHDRLDTAGLVTLDAHHDLRDGVSNGSPVRRLLEAGLHGTRVVQIGIADFANSAQYSQRAAELGITVITRGELAHRPIADAVAEAIEIAGGAGGPVHVDLDVDVCDRAVAPGCPASVPGGISAAELRTAARAAGRHPLVESIDLTEVDATADSADGRTVRLVALCVLEAAAGWAER</sequence>
<evidence type="ECO:0000313" key="4">
    <source>
        <dbReference type="EMBL" id="QHO70973.1"/>
    </source>
</evidence>
<dbReference type="PIRSF" id="PIRSF036979">
    <property type="entry name" value="Arginase"/>
    <property type="match status" value="1"/>
</dbReference>
<dbReference type="Pfam" id="PF00491">
    <property type="entry name" value="Arginase"/>
    <property type="match status" value="1"/>
</dbReference>
<dbReference type="GO" id="GO:0008783">
    <property type="term" value="F:agmatinase activity"/>
    <property type="evidence" value="ECO:0007669"/>
    <property type="project" value="TreeGrafter"/>
</dbReference>
<dbReference type="AlphaFoldDB" id="A0A7L5AK36"/>
<organism evidence="4 5">
    <name type="scientific">Marisediminicola antarctica</name>
    <dbReference type="NCBI Taxonomy" id="674079"/>
    <lineage>
        <taxon>Bacteria</taxon>
        <taxon>Bacillati</taxon>
        <taxon>Actinomycetota</taxon>
        <taxon>Actinomycetes</taxon>
        <taxon>Micrococcales</taxon>
        <taxon>Microbacteriaceae</taxon>
        <taxon>Marisediminicola</taxon>
    </lineage>
</organism>
<dbReference type="PROSITE" id="PS51409">
    <property type="entry name" value="ARGINASE_2"/>
    <property type="match status" value="1"/>
</dbReference>
<keyword evidence="2" id="KW-0378">Hydrolase</keyword>
<dbReference type="InterPro" id="IPR006035">
    <property type="entry name" value="Ureohydrolase"/>
</dbReference>
<dbReference type="SUPFAM" id="SSF52768">
    <property type="entry name" value="Arginase/deacetylase"/>
    <property type="match status" value="1"/>
</dbReference>
<evidence type="ECO:0000256" key="3">
    <source>
        <dbReference type="PROSITE-ProRule" id="PRU00742"/>
    </source>
</evidence>
<dbReference type="EMBL" id="CP017146">
    <property type="protein sequence ID" value="QHO70973.1"/>
    <property type="molecule type" value="Genomic_DNA"/>
</dbReference>
<dbReference type="Proteomes" id="UP000464507">
    <property type="component" value="Chromosome"/>
</dbReference>
<keyword evidence="1" id="KW-0479">Metal-binding</keyword>
<reference evidence="4 5" key="1">
    <citation type="submission" date="2016-09" db="EMBL/GenBank/DDBJ databases">
        <title>Complete genome sequence of microbes from the polar regions.</title>
        <authorList>
            <person name="Liao L."/>
            <person name="Chen B."/>
        </authorList>
    </citation>
    <scope>NUCLEOTIDE SEQUENCE [LARGE SCALE GENOMIC DNA]</scope>
    <source>
        <strain evidence="4 5">ZS314</strain>
    </source>
</reference>
<evidence type="ECO:0000256" key="1">
    <source>
        <dbReference type="ARBA" id="ARBA00022723"/>
    </source>
</evidence>
<dbReference type="InterPro" id="IPR023696">
    <property type="entry name" value="Ureohydrolase_dom_sf"/>
</dbReference>
<name>A0A7L5AK36_9MICO</name>
<dbReference type="PANTHER" id="PTHR11358">
    <property type="entry name" value="ARGINASE/AGMATINASE"/>
    <property type="match status" value="1"/>
</dbReference>
<dbReference type="GO" id="GO:0046872">
    <property type="term" value="F:metal ion binding"/>
    <property type="evidence" value="ECO:0007669"/>
    <property type="project" value="UniProtKB-KW"/>
</dbReference>
<keyword evidence="5" id="KW-1185">Reference proteome</keyword>
<dbReference type="PANTHER" id="PTHR11358:SF26">
    <property type="entry name" value="GUANIDINO ACID HYDROLASE, MITOCHONDRIAL"/>
    <property type="match status" value="1"/>
</dbReference>
<evidence type="ECO:0000313" key="5">
    <source>
        <dbReference type="Proteomes" id="UP000464507"/>
    </source>
</evidence>
<evidence type="ECO:0000256" key="2">
    <source>
        <dbReference type="ARBA" id="ARBA00022801"/>
    </source>
</evidence>
<comment type="similarity">
    <text evidence="3">Belongs to the arginase family.</text>
</comment>